<evidence type="ECO:0000256" key="4">
    <source>
        <dbReference type="ARBA" id="ARBA00022764"/>
    </source>
</evidence>
<keyword evidence="11" id="KW-1185">Reference proteome</keyword>
<evidence type="ECO:0000313" key="11">
    <source>
        <dbReference type="Proteomes" id="UP001320843"/>
    </source>
</evidence>
<dbReference type="Pfam" id="PF10411">
    <property type="entry name" value="DsbC_N"/>
    <property type="match status" value="1"/>
</dbReference>
<feature type="domain" description="Disulphide bond isomerase DsbC/G N-terminal" evidence="8">
    <location>
        <begin position="40"/>
        <end position="102"/>
    </location>
</feature>
<dbReference type="Gene3D" id="3.10.450.70">
    <property type="entry name" value="Disulphide bond isomerase, DsbC/G, N-terminal"/>
    <property type="match status" value="1"/>
</dbReference>
<dbReference type="CDD" id="cd03020">
    <property type="entry name" value="DsbA_DsbC_DsbG"/>
    <property type="match status" value="1"/>
</dbReference>
<dbReference type="EMBL" id="JANFWR010000010">
    <property type="protein sequence ID" value="MCW0399262.1"/>
    <property type="molecule type" value="Genomic_DNA"/>
</dbReference>
<feature type="signal peptide" evidence="7">
    <location>
        <begin position="1"/>
        <end position="27"/>
    </location>
</feature>
<feature type="chain" id="PRO_5044967038" description="Thiol:disulfide interchange protein" evidence="7">
    <location>
        <begin position="28"/>
        <end position="267"/>
    </location>
</feature>
<organism evidence="10 11">
    <name type="scientific">Xanthomonas sacchari</name>
    <dbReference type="NCBI Taxonomy" id="56458"/>
    <lineage>
        <taxon>Bacteria</taxon>
        <taxon>Pseudomonadati</taxon>
        <taxon>Pseudomonadota</taxon>
        <taxon>Gammaproteobacteria</taxon>
        <taxon>Lysobacterales</taxon>
        <taxon>Lysobacteraceae</taxon>
        <taxon>Xanthomonas</taxon>
    </lineage>
</organism>
<evidence type="ECO:0000256" key="5">
    <source>
        <dbReference type="ARBA" id="ARBA00023157"/>
    </source>
</evidence>
<evidence type="ECO:0000256" key="3">
    <source>
        <dbReference type="ARBA" id="ARBA00022729"/>
    </source>
</evidence>
<gene>
    <name evidence="10" type="ORF">NB700_001818</name>
</gene>
<evidence type="ECO:0000256" key="6">
    <source>
        <dbReference type="ARBA" id="ARBA00023284"/>
    </source>
</evidence>
<keyword evidence="4 7" id="KW-0574">Periplasm</keyword>
<keyword evidence="3 7" id="KW-0732">Signal</keyword>
<evidence type="ECO:0000256" key="7">
    <source>
        <dbReference type="RuleBase" id="RU364038"/>
    </source>
</evidence>
<dbReference type="SUPFAM" id="SSF52833">
    <property type="entry name" value="Thioredoxin-like"/>
    <property type="match status" value="1"/>
</dbReference>
<dbReference type="SUPFAM" id="SSF54423">
    <property type="entry name" value="DsbC/DsbG N-terminal domain-like"/>
    <property type="match status" value="1"/>
</dbReference>
<comment type="subcellular location">
    <subcellularLocation>
        <location evidence="1 7">Periplasm</location>
    </subcellularLocation>
</comment>
<name>A0ABT3DV44_9XANT</name>
<accession>A0ABT3DV44</accession>
<dbReference type="InterPro" id="IPR033954">
    <property type="entry name" value="DiS-bond_Isoase_DsbC/G"/>
</dbReference>
<dbReference type="InterPro" id="IPR018950">
    <property type="entry name" value="DiS-bond_isomerase_DsbC/G_N"/>
</dbReference>
<evidence type="ECO:0000259" key="9">
    <source>
        <dbReference type="Pfam" id="PF13098"/>
    </source>
</evidence>
<reference evidence="10 11" key="1">
    <citation type="submission" date="2022-06" db="EMBL/GenBank/DDBJ databases">
        <title>Dynamics of rice microbiomes reveals core vertical transmitted seed endophytes.</title>
        <authorList>
            <person name="Liao K."/>
            <person name="Zhang X."/>
        </authorList>
    </citation>
    <scope>NUCLEOTIDE SEQUENCE [LARGE SCALE GENOMIC DNA]</scope>
    <source>
        <strain evidence="10 11">YT10-10-1</strain>
    </source>
</reference>
<dbReference type="Gene3D" id="3.40.30.10">
    <property type="entry name" value="Glutaredoxin"/>
    <property type="match status" value="1"/>
</dbReference>
<dbReference type="InterPro" id="IPR036249">
    <property type="entry name" value="Thioredoxin-like_sf"/>
</dbReference>
<proteinExistence type="inferred from homology"/>
<dbReference type="Proteomes" id="UP001320843">
    <property type="component" value="Unassembled WGS sequence"/>
</dbReference>
<sequence length="267" mass="28504">MKLYRKSLLAAAALSLAATVAIGAAQATPATGAESPPSVNDQAIRNAVKLINPKAEIKAINDFGMPGIKQVLADTAVVYISNDGRYVFSGLMLDMVEKRNLSDEAQALARAEVLRSIPKAAYISYEPKVVKHRVTVFTDVSCGYCQMLHKNMQSYLDAGIAVDYVPFPRGGSASPAFSEMQSTWCATDRKKTLDAAFHGEAPRETRCSDPVAAMYDLGDKLGIQGTPAIYDAAGHHLGGYTPADQMIKQLDQFAARAAAGRATASTK</sequence>
<comment type="caution">
    <text evidence="10">The sequence shown here is derived from an EMBL/GenBank/DDBJ whole genome shotgun (WGS) entry which is preliminary data.</text>
</comment>
<dbReference type="RefSeq" id="WP_267122670.1">
    <property type="nucleotide sequence ID" value="NZ_JANFWR010000010.1"/>
</dbReference>
<feature type="domain" description="Thioredoxin-like fold" evidence="9">
    <location>
        <begin position="131"/>
        <end position="250"/>
    </location>
</feature>
<evidence type="ECO:0000256" key="1">
    <source>
        <dbReference type="ARBA" id="ARBA00004418"/>
    </source>
</evidence>
<dbReference type="Pfam" id="PF13098">
    <property type="entry name" value="Thioredoxin_2"/>
    <property type="match status" value="1"/>
</dbReference>
<evidence type="ECO:0000313" key="10">
    <source>
        <dbReference type="EMBL" id="MCW0399262.1"/>
    </source>
</evidence>
<keyword evidence="5" id="KW-1015">Disulfide bond</keyword>
<dbReference type="InterPro" id="IPR012336">
    <property type="entry name" value="Thioredoxin-like_fold"/>
</dbReference>
<protein>
    <recommendedName>
        <fullName evidence="7">Thiol:disulfide interchange protein</fullName>
    </recommendedName>
</protein>
<evidence type="ECO:0000256" key="2">
    <source>
        <dbReference type="ARBA" id="ARBA00009813"/>
    </source>
</evidence>
<evidence type="ECO:0000259" key="8">
    <source>
        <dbReference type="Pfam" id="PF10411"/>
    </source>
</evidence>
<dbReference type="InterPro" id="IPR009094">
    <property type="entry name" value="DiS-bond_isomerase_DsbC/G_N_sf"/>
</dbReference>
<dbReference type="InterPro" id="IPR051470">
    <property type="entry name" value="Thiol:disulfide_interchange"/>
</dbReference>
<comment type="similarity">
    <text evidence="2 7">Belongs to the thioredoxin family. DsbC subfamily.</text>
</comment>
<dbReference type="PANTHER" id="PTHR35272:SF3">
    <property type="entry name" value="THIOL:DISULFIDE INTERCHANGE PROTEIN DSBC"/>
    <property type="match status" value="1"/>
</dbReference>
<keyword evidence="6 7" id="KW-0676">Redox-active center</keyword>
<dbReference type="PANTHER" id="PTHR35272">
    <property type="entry name" value="THIOL:DISULFIDE INTERCHANGE PROTEIN DSBC-RELATED"/>
    <property type="match status" value="1"/>
</dbReference>
<comment type="function">
    <text evidence="7">Required for disulfide bond formation in some periplasmic proteins. Acts by transferring its disulfide bond to other proteins and is reduced in the process.</text>
</comment>